<dbReference type="Proteomes" id="UP000054985">
    <property type="component" value="Unassembled WGS sequence"/>
</dbReference>
<dbReference type="OrthoDB" id="5645422at2"/>
<evidence type="ECO:0000313" key="3">
    <source>
        <dbReference type="EMBL" id="STX62044.1"/>
    </source>
</evidence>
<reference evidence="3 5" key="2">
    <citation type="submission" date="2018-06" db="EMBL/GenBank/DDBJ databases">
        <authorList>
            <consortium name="Pathogen Informatics"/>
            <person name="Doyle S."/>
        </authorList>
    </citation>
    <scope>NUCLEOTIDE SEQUENCE [LARGE SCALE GENOMIC DNA]</scope>
    <source>
        <strain evidence="3 5">NCTC12239</strain>
    </source>
</reference>
<evidence type="ECO:0000256" key="1">
    <source>
        <dbReference type="SAM" id="MobiDB-lite"/>
    </source>
</evidence>
<keyword evidence="4" id="KW-1185">Reference proteome</keyword>
<gene>
    <name evidence="2" type="ORF">Lmor_0906</name>
    <name evidence="3" type="ORF">NCTC12239_00962</name>
</gene>
<reference evidence="2 4" key="1">
    <citation type="submission" date="2015-11" db="EMBL/GenBank/DDBJ databases">
        <title>Genomic analysis of 38 Legionella species identifies large and diverse effector repertoires.</title>
        <authorList>
            <person name="Burstein D."/>
            <person name="Amaro F."/>
            <person name="Zusman T."/>
            <person name="Lifshitz Z."/>
            <person name="Cohen O."/>
            <person name="Gilbert J.A."/>
            <person name="Pupko T."/>
            <person name="Shuman H.A."/>
            <person name="Segal G."/>
        </authorList>
    </citation>
    <scope>NUCLEOTIDE SEQUENCE [LARGE SCALE GENOMIC DNA]</scope>
    <source>
        <strain evidence="2 4">ATCC 43877</strain>
    </source>
</reference>
<accession>A0A378JTV0</accession>
<feature type="region of interest" description="Disordered" evidence="1">
    <location>
        <begin position="74"/>
        <end position="119"/>
    </location>
</feature>
<protein>
    <submittedName>
        <fullName evidence="3">Transposase</fullName>
    </submittedName>
</protein>
<dbReference type="EMBL" id="UGOG01000001">
    <property type="protein sequence ID" value="STX62044.1"/>
    <property type="molecule type" value="Genomic_DNA"/>
</dbReference>
<organism evidence="3 5">
    <name type="scientific">Legionella moravica</name>
    <dbReference type="NCBI Taxonomy" id="39962"/>
    <lineage>
        <taxon>Bacteria</taxon>
        <taxon>Pseudomonadati</taxon>
        <taxon>Pseudomonadota</taxon>
        <taxon>Gammaproteobacteria</taxon>
        <taxon>Legionellales</taxon>
        <taxon>Legionellaceae</taxon>
        <taxon>Legionella</taxon>
    </lineage>
</organism>
<evidence type="ECO:0000313" key="2">
    <source>
        <dbReference type="EMBL" id="KTD35459.1"/>
    </source>
</evidence>
<dbReference type="Proteomes" id="UP000254040">
    <property type="component" value="Unassembled WGS sequence"/>
</dbReference>
<dbReference type="EMBL" id="LNYN01000014">
    <property type="protein sequence ID" value="KTD35459.1"/>
    <property type="molecule type" value="Genomic_DNA"/>
</dbReference>
<evidence type="ECO:0000313" key="5">
    <source>
        <dbReference type="Proteomes" id="UP000254040"/>
    </source>
</evidence>
<sequence>MSGSDLPKIVDKTRDDIEAAIAAIETSDLPAGIREFTISCVRLAVWLPKALLEQKIKLSNLRKLIFGQDCQRKKNKADKKDPAEEKEEVEPPVVESVESEDTPLDGGPGAMANSTKPQGHGCLAHRKYNNAIEHTLTISGLKSGDFCPEEYGRKLYRFEPGILVRIEGQNLAAVRIYYIEKMRCIKMAPPMLSLNP</sequence>
<evidence type="ECO:0000313" key="4">
    <source>
        <dbReference type="Proteomes" id="UP000054985"/>
    </source>
</evidence>
<proteinExistence type="predicted"/>
<name>A0A378JTV0_9GAMM</name>
<dbReference type="AlphaFoldDB" id="A0A378JTV0"/>
<dbReference type="RefSeq" id="WP_051190580.1">
    <property type="nucleotide sequence ID" value="NZ_CAAAJG010000002.1"/>
</dbReference>